<gene>
    <name evidence="2" type="ORF">M099_0231</name>
</gene>
<dbReference type="RefSeq" id="WP_005848173.1">
    <property type="nucleotide sequence ID" value="NZ_JNHM01000003.1"/>
</dbReference>
<dbReference type="GO" id="GO:0016020">
    <property type="term" value="C:membrane"/>
    <property type="evidence" value="ECO:0007669"/>
    <property type="project" value="InterPro"/>
</dbReference>
<keyword evidence="1" id="KW-0812">Transmembrane</keyword>
<dbReference type="GO" id="GO:0008654">
    <property type="term" value="P:phospholipid biosynthetic process"/>
    <property type="evidence" value="ECO:0007669"/>
    <property type="project" value="InterPro"/>
</dbReference>
<dbReference type="Gene3D" id="1.20.120.1760">
    <property type="match status" value="1"/>
</dbReference>
<dbReference type="InterPro" id="IPR000462">
    <property type="entry name" value="CDP-OH_P_trans"/>
</dbReference>
<keyword evidence="2" id="KW-0808">Transferase</keyword>
<reference evidence="2 3" key="1">
    <citation type="submission" date="2014-04" db="EMBL/GenBank/DDBJ databases">
        <authorList>
            <person name="Sears C."/>
            <person name="Carroll K."/>
            <person name="Sack B.R."/>
            <person name="Qadri F."/>
            <person name="Myers L.L."/>
            <person name="Chung G.-T."/>
            <person name="Escheverria P."/>
            <person name="Fraser C.M."/>
            <person name="Sadzewicz L."/>
            <person name="Shefchek K.A."/>
            <person name="Tallon L."/>
            <person name="Das S.P."/>
            <person name="Daugherty S."/>
            <person name="Mongodin E.F."/>
        </authorList>
    </citation>
    <scope>NUCLEOTIDE SEQUENCE [LARGE SCALE GENOMIC DNA]</scope>
    <source>
        <strain evidence="2 3">3975 RP4</strain>
    </source>
</reference>
<evidence type="ECO:0000256" key="1">
    <source>
        <dbReference type="SAM" id="Phobius"/>
    </source>
</evidence>
<keyword evidence="1" id="KW-0472">Membrane</keyword>
<organism evidence="2 3">
    <name type="scientific">Phocaeicola vulgatus str. 3975 RP4</name>
    <dbReference type="NCBI Taxonomy" id="1339352"/>
    <lineage>
        <taxon>Bacteria</taxon>
        <taxon>Pseudomonadati</taxon>
        <taxon>Bacteroidota</taxon>
        <taxon>Bacteroidia</taxon>
        <taxon>Bacteroidales</taxon>
        <taxon>Bacteroidaceae</taxon>
        <taxon>Phocaeicola</taxon>
    </lineage>
</organism>
<dbReference type="Pfam" id="PF01066">
    <property type="entry name" value="CDP-OH_P_transf"/>
    <property type="match status" value="1"/>
</dbReference>
<dbReference type="EMBL" id="JNHM01000003">
    <property type="protein sequence ID" value="KDS56677.1"/>
    <property type="molecule type" value="Genomic_DNA"/>
</dbReference>
<name>A0A069SNV5_PHOVU</name>
<proteinExistence type="predicted"/>
<feature type="transmembrane region" description="Helical" evidence="1">
    <location>
        <begin position="139"/>
        <end position="158"/>
    </location>
</feature>
<dbReference type="Proteomes" id="UP000027661">
    <property type="component" value="Unassembled WGS sequence"/>
</dbReference>
<dbReference type="InterPro" id="IPR043130">
    <property type="entry name" value="CDP-OH_PTrfase_TM_dom"/>
</dbReference>
<evidence type="ECO:0000313" key="3">
    <source>
        <dbReference type="Proteomes" id="UP000027661"/>
    </source>
</evidence>
<keyword evidence="1" id="KW-1133">Transmembrane helix</keyword>
<comment type="caution">
    <text evidence="2">The sequence shown here is derived from an EMBL/GenBank/DDBJ whole genome shotgun (WGS) entry which is preliminary data.</text>
</comment>
<dbReference type="AlphaFoldDB" id="A0A069SNV5"/>
<evidence type="ECO:0000313" key="2">
    <source>
        <dbReference type="EMBL" id="KDS56677.1"/>
    </source>
</evidence>
<feature type="transmembrane region" description="Helical" evidence="1">
    <location>
        <begin position="48"/>
        <end position="66"/>
    </location>
</feature>
<sequence>MSTESEKKGIEASFKSMDTEEFLDIYFNRPIGYAWALFFKKLKVHPNVVTIFSIILGIGAGVMFYYPDMKHTLLGILLLMWANHYDSADGQLARLTGQKTQWGRMLDGFAGDIWFFTIYAAICLRLMNQPMPFHIGDGMHWGIFIWILAIVSGTVCHSKQCTLADYYRNIHLYFLKGKSGSELDNFKQQREIFYSLPWKGNFWWKAFLYFYGNYTRQQERMTPNFQLFYALVKEKYGDNIPQELRDEFRAASKPLMKYTNILTFNTRAIALYISLLIGEPWLYFVFEVVVMTSLFVYMRHCHEAICARLYHKYITK</sequence>
<accession>A0A069SNV5</accession>
<protein>
    <submittedName>
        <fullName evidence="2">CDP-alcohol phosphatidyltransferase family protein</fullName>
    </submittedName>
</protein>
<dbReference type="PATRIC" id="fig|1339352.3.peg.221"/>
<dbReference type="GO" id="GO:0016780">
    <property type="term" value="F:phosphotransferase activity, for other substituted phosphate groups"/>
    <property type="evidence" value="ECO:0007669"/>
    <property type="project" value="InterPro"/>
</dbReference>
<feature type="transmembrane region" description="Helical" evidence="1">
    <location>
        <begin position="109"/>
        <end position="127"/>
    </location>
</feature>